<evidence type="ECO:0000256" key="1">
    <source>
        <dbReference type="ARBA" id="ARBA00010751"/>
    </source>
</evidence>
<keyword evidence="4" id="KW-1185">Reference proteome</keyword>
<dbReference type="Pfam" id="PF01906">
    <property type="entry name" value="YbjQ_1"/>
    <property type="match status" value="1"/>
</dbReference>
<dbReference type="RefSeq" id="WP_289600050.1">
    <property type="nucleotide sequence ID" value="NZ_JAUDCL010000015.1"/>
</dbReference>
<reference evidence="3 4" key="1">
    <citation type="submission" date="2023-06" db="EMBL/GenBank/DDBJ databases">
        <title>Identification and characterization of horizontal gene transfer across gut microbiota members of farm animals based on homology search.</title>
        <authorList>
            <person name="Schwarzerova J."/>
            <person name="Nykrynova M."/>
            <person name="Jureckova K."/>
            <person name="Cejkova D."/>
            <person name="Rychlik I."/>
        </authorList>
    </citation>
    <scope>NUCLEOTIDE SEQUENCE [LARGE SCALE GENOMIC DNA]</scope>
    <source>
        <strain evidence="3 4">ET340</strain>
    </source>
</reference>
<comment type="caution">
    <text evidence="3">The sequence shown here is derived from an EMBL/GenBank/DDBJ whole genome shotgun (WGS) entry which is preliminary data.</text>
</comment>
<protein>
    <recommendedName>
        <fullName evidence="2">UPF0145 protein QUW08_09475</fullName>
    </recommendedName>
</protein>
<dbReference type="Proteomes" id="UP001529380">
    <property type="component" value="Unassembled WGS sequence"/>
</dbReference>
<dbReference type="HAMAP" id="MF_00338">
    <property type="entry name" value="UPF0145"/>
    <property type="match status" value="1"/>
</dbReference>
<dbReference type="EMBL" id="JAUDCL010000015">
    <property type="protein sequence ID" value="MDM8201521.1"/>
    <property type="molecule type" value="Genomic_DNA"/>
</dbReference>
<gene>
    <name evidence="3" type="ORF">QUW08_09475</name>
</gene>
<dbReference type="PANTHER" id="PTHR34068:SF2">
    <property type="entry name" value="UPF0145 PROTEIN SCO3412"/>
    <property type="match status" value="1"/>
</dbReference>
<name>A0ABT7URL1_9FIRM</name>
<evidence type="ECO:0000256" key="2">
    <source>
        <dbReference type="HAMAP-Rule" id="MF_00338"/>
    </source>
</evidence>
<dbReference type="InterPro" id="IPR035439">
    <property type="entry name" value="UPF0145_dom_sf"/>
</dbReference>
<accession>A0ABT7URL1</accession>
<evidence type="ECO:0000313" key="4">
    <source>
        <dbReference type="Proteomes" id="UP001529380"/>
    </source>
</evidence>
<proteinExistence type="inferred from homology"/>
<dbReference type="SUPFAM" id="SSF117782">
    <property type="entry name" value="YbjQ-like"/>
    <property type="match status" value="1"/>
</dbReference>
<organism evidence="3 4">
    <name type="scientific">Allofournierella massiliensis</name>
    <dbReference type="NCBI Taxonomy" id="1650663"/>
    <lineage>
        <taxon>Bacteria</taxon>
        <taxon>Bacillati</taxon>
        <taxon>Bacillota</taxon>
        <taxon>Clostridia</taxon>
        <taxon>Eubacteriales</taxon>
        <taxon>Oscillospiraceae</taxon>
        <taxon>Allofournierella</taxon>
    </lineage>
</organism>
<dbReference type="InterPro" id="IPR002765">
    <property type="entry name" value="UPF0145_YbjQ-like"/>
</dbReference>
<evidence type="ECO:0000313" key="3">
    <source>
        <dbReference type="EMBL" id="MDM8201521.1"/>
    </source>
</evidence>
<sequence>MIIVTIDHIPGRNYEVLGVVKGNVVQSKNFGKDFMSAMKGLVGGEIVAYTEMLAEARQIATGRMAKEAEALGADAVLNLRYASSSVMQSAAECIAYGTAVRFVD</sequence>
<dbReference type="Gene3D" id="3.30.110.70">
    <property type="entry name" value="Hypothetical protein apc22750. Chain B"/>
    <property type="match status" value="1"/>
</dbReference>
<dbReference type="PANTHER" id="PTHR34068">
    <property type="entry name" value="UPF0145 PROTEIN YBJQ"/>
    <property type="match status" value="1"/>
</dbReference>
<comment type="similarity">
    <text evidence="1 2">Belongs to the UPF0145 family.</text>
</comment>